<keyword evidence="2" id="KW-0732">Signal</keyword>
<dbReference type="PANTHER" id="PTHR31988:SF19">
    <property type="entry name" value="9-O-ACETYL-N-ACETYLNEURAMINIC ACID DEACETYLASE-RELATED"/>
    <property type="match status" value="1"/>
</dbReference>
<feature type="chain" id="PRO_5022159819" evidence="2">
    <location>
        <begin position="22"/>
        <end position="264"/>
    </location>
</feature>
<dbReference type="AlphaFoldDB" id="A0A556QKF0"/>
<protein>
    <submittedName>
        <fullName evidence="4">Sialate O-acetylesterase</fullName>
    </submittedName>
</protein>
<dbReference type="GO" id="GO:0016788">
    <property type="term" value="F:hydrolase activity, acting on ester bonds"/>
    <property type="evidence" value="ECO:0007669"/>
    <property type="project" value="UniProtKB-ARBA"/>
</dbReference>
<dbReference type="InterPro" id="IPR052940">
    <property type="entry name" value="Carb_Esterase_6"/>
</dbReference>
<comment type="caution">
    <text evidence="4">The sequence shown here is derived from an EMBL/GenBank/DDBJ whole genome shotgun (WGS) entry which is preliminary data.</text>
</comment>
<evidence type="ECO:0000256" key="1">
    <source>
        <dbReference type="ARBA" id="ARBA00022801"/>
    </source>
</evidence>
<dbReference type="PANTHER" id="PTHR31988">
    <property type="entry name" value="ESTERASE, PUTATIVE (DUF303)-RELATED"/>
    <property type="match status" value="1"/>
</dbReference>
<keyword evidence="1" id="KW-0378">Hydrolase</keyword>
<reference evidence="4 5" key="1">
    <citation type="submission" date="2019-07" db="EMBL/GenBank/DDBJ databases">
        <title>Description of 53C-WASEF.</title>
        <authorList>
            <person name="Pitt A."/>
            <person name="Hahn M.W."/>
        </authorList>
    </citation>
    <scope>NUCLEOTIDE SEQUENCE [LARGE SCALE GENOMIC DNA]</scope>
    <source>
        <strain evidence="4 5">53C-WASEF</strain>
    </source>
</reference>
<evidence type="ECO:0000313" key="5">
    <source>
        <dbReference type="Proteomes" id="UP000315648"/>
    </source>
</evidence>
<dbReference type="Pfam" id="PF03629">
    <property type="entry name" value="SASA"/>
    <property type="match status" value="1"/>
</dbReference>
<dbReference type="SUPFAM" id="SSF52266">
    <property type="entry name" value="SGNH hydrolase"/>
    <property type="match status" value="1"/>
</dbReference>
<gene>
    <name evidence="4" type="ORF">FPL22_13475</name>
</gene>
<accession>A0A556QKF0</accession>
<evidence type="ECO:0000256" key="2">
    <source>
        <dbReference type="SAM" id="SignalP"/>
    </source>
</evidence>
<name>A0A556QKF0_9BACT</name>
<sequence>MKRFLIVSLLCGLFSGSPAFATKPESLDLYLLIGQSNMAGRGALSEADRKPDPRIFVLNKENAWVSQGEPIHFDKPGMTGVGLGFTFAKLAAAKNPGVTVGLIPCAVGGTPIARWKPGADLYEAALARAKLAQQSGRLKGILWHQGESESGDETKARAYAENLAEVAAGFRRDLNAPDVPFIAGELGEFLYTRKGDKSPFARVINEQINTLPSLIPHAAAVSSAGLGHKGDELHFSSEALKEFGARYFAALQSLQATSSRSKKP</sequence>
<feature type="signal peptide" evidence="2">
    <location>
        <begin position="1"/>
        <end position="21"/>
    </location>
</feature>
<keyword evidence="5" id="KW-1185">Reference proteome</keyword>
<dbReference type="InterPro" id="IPR005181">
    <property type="entry name" value="SASA"/>
</dbReference>
<organism evidence="4 5">
    <name type="scientific">Rariglobus hedericola</name>
    <dbReference type="NCBI Taxonomy" id="2597822"/>
    <lineage>
        <taxon>Bacteria</taxon>
        <taxon>Pseudomonadati</taxon>
        <taxon>Verrucomicrobiota</taxon>
        <taxon>Opitutia</taxon>
        <taxon>Opitutales</taxon>
        <taxon>Opitutaceae</taxon>
        <taxon>Rariglobus</taxon>
    </lineage>
</organism>
<dbReference type="Gene3D" id="3.40.50.1110">
    <property type="entry name" value="SGNH hydrolase"/>
    <property type="match status" value="1"/>
</dbReference>
<evidence type="ECO:0000259" key="3">
    <source>
        <dbReference type="Pfam" id="PF03629"/>
    </source>
</evidence>
<dbReference type="RefSeq" id="WP_144230929.1">
    <property type="nucleotide sequence ID" value="NZ_CBCRVV010000011.1"/>
</dbReference>
<dbReference type="OrthoDB" id="9795554at2"/>
<dbReference type="EMBL" id="VMBG01000002">
    <property type="protein sequence ID" value="TSJ77108.1"/>
    <property type="molecule type" value="Genomic_DNA"/>
</dbReference>
<evidence type="ECO:0000313" key="4">
    <source>
        <dbReference type="EMBL" id="TSJ77108.1"/>
    </source>
</evidence>
<dbReference type="InterPro" id="IPR036514">
    <property type="entry name" value="SGNH_hydro_sf"/>
</dbReference>
<feature type="domain" description="Sialate O-acetylesterase" evidence="3">
    <location>
        <begin position="27"/>
        <end position="251"/>
    </location>
</feature>
<proteinExistence type="predicted"/>
<dbReference type="Proteomes" id="UP000315648">
    <property type="component" value="Unassembled WGS sequence"/>
</dbReference>